<dbReference type="PROSITE" id="PS51819">
    <property type="entry name" value="VOC"/>
    <property type="match status" value="1"/>
</dbReference>
<protein>
    <submittedName>
        <fullName evidence="2">Glyoxalase</fullName>
    </submittedName>
</protein>
<dbReference type="InterPro" id="IPR052164">
    <property type="entry name" value="Anthracycline_SecMetBiosynth"/>
</dbReference>
<evidence type="ECO:0000313" key="3">
    <source>
        <dbReference type="Proteomes" id="UP000763557"/>
    </source>
</evidence>
<dbReference type="Gene3D" id="3.10.180.10">
    <property type="entry name" value="2,3-Dihydroxybiphenyl 1,2-Dioxygenase, domain 1"/>
    <property type="match status" value="1"/>
</dbReference>
<dbReference type="Pfam" id="PF00903">
    <property type="entry name" value="Glyoxalase"/>
    <property type="match status" value="1"/>
</dbReference>
<evidence type="ECO:0000259" key="1">
    <source>
        <dbReference type="PROSITE" id="PS51819"/>
    </source>
</evidence>
<dbReference type="InterPro" id="IPR004360">
    <property type="entry name" value="Glyas_Fos-R_dOase_dom"/>
</dbReference>
<dbReference type="RefSeq" id="WP_173142647.1">
    <property type="nucleotide sequence ID" value="NZ_CBCSGW010000131.1"/>
</dbReference>
<dbReference type="PANTHER" id="PTHR33993">
    <property type="entry name" value="GLYOXALASE-RELATED"/>
    <property type="match status" value="1"/>
</dbReference>
<comment type="caution">
    <text evidence="2">The sequence shown here is derived from an EMBL/GenBank/DDBJ whole genome shotgun (WGS) entry which is preliminary data.</text>
</comment>
<keyword evidence="3" id="KW-1185">Reference proteome</keyword>
<organism evidence="2 3">
    <name type="scientific">Kibdelosporangium persicum</name>
    <dbReference type="NCBI Taxonomy" id="2698649"/>
    <lineage>
        <taxon>Bacteria</taxon>
        <taxon>Bacillati</taxon>
        <taxon>Actinomycetota</taxon>
        <taxon>Actinomycetes</taxon>
        <taxon>Pseudonocardiales</taxon>
        <taxon>Pseudonocardiaceae</taxon>
        <taxon>Kibdelosporangium</taxon>
    </lineage>
</organism>
<dbReference type="SUPFAM" id="SSF54593">
    <property type="entry name" value="Glyoxalase/Bleomycin resistance protein/Dihydroxybiphenyl dioxygenase"/>
    <property type="match status" value="1"/>
</dbReference>
<name>A0ABX2FJ67_9PSEU</name>
<dbReference type="InterPro" id="IPR029068">
    <property type="entry name" value="Glyas_Bleomycin-R_OHBP_Dase"/>
</dbReference>
<evidence type="ECO:0000313" key="2">
    <source>
        <dbReference type="EMBL" id="NRN71451.1"/>
    </source>
</evidence>
<dbReference type="InterPro" id="IPR037523">
    <property type="entry name" value="VOC_core"/>
</dbReference>
<gene>
    <name evidence="2" type="ORF">GC106_87310</name>
</gene>
<feature type="domain" description="VOC" evidence="1">
    <location>
        <begin position="11"/>
        <end position="128"/>
    </location>
</feature>
<dbReference type="Proteomes" id="UP000763557">
    <property type="component" value="Unassembled WGS sequence"/>
</dbReference>
<proteinExistence type="predicted"/>
<reference evidence="2 3" key="1">
    <citation type="submission" date="2020-01" db="EMBL/GenBank/DDBJ databases">
        <title>Kibdelosporangium persica a novel Actinomycetes from a hot desert in Iran.</title>
        <authorList>
            <person name="Safaei N."/>
            <person name="Zaburannyi N."/>
            <person name="Mueller R."/>
            <person name="Wink J."/>
        </authorList>
    </citation>
    <scope>NUCLEOTIDE SEQUENCE [LARGE SCALE GENOMIC DNA]</scope>
    <source>
        <strain evidence="2 3">4NS15</strain>
    </source>
</reference>
<sequence length="136" mass="15053">MSETTPVAKNVVKFFEISTDDRATIESFYGDIFGWQFMQLPQLNYSFISIPGHGDFQGGVYDNRGEEPNWGIFCIEVDINEMDEICRKAEAAGGTVTYPPTVESAFGEKTTAAQILDPSGNRFGIYAYQPAPDSES</sequence>
<accession>A0ABX2FJ67</accession>
<dbReference type="EMBL" id="JAAATY010000071">
    <property type="protein sequence ID" value="NRN71451.1"/>
    <property type="molecule type" value="Genomic_DNA"/>
</dbReference>